<sequence length="71" mass="8059">MKRRQQICGDPDVQPSNPTFNPRTPPYTHEVGPASDQPHPRTTCVPPRNQAGLGVLPLWIQYGQRRGQREE</sequence>
<evidence type="ECO:0000313" key="2">
    <source>
        <dbReference type="EMBL" id="CAD5213863.1"/>
    </source>
</evidence>
<comment type="caution">
    <text evidence="2">The sequence shown here is derived from an EMBL/GenBank/DDBJ whole genome shotgun (WGS) entry which is preliminary data.</text>
</comment>
<gene>
    <name evidence="2" type="ORF">BOKJ2_LOCUS5305</name>
</gene>
<dbReference type="EMBL" id="CAJFCW020000003">
    <property type="protein sequence ID" value="CAG9101688.1"/>
    <property type="molecule type" value="Genomic_DNA"/>
</dbReference>
<organism evidence="2 3">
    <name type="scientific">Bursaphelenchus okinawaensis</name>
    <dbReference type="NCBI Taxonomy" id="465554"/>
    <lineage>
        <taxon>Eukaryota</taxon>
        <taxon>Metazoa</taxon>
        <taxon>Ecdysozoa</taxon>
        <taxon>Nematoda</taxon>
        <taxon>Chromadorea</taxon>
        <taxon>Rhabditida</taxon>
        <taxon>Tylenchina</taxon>
        <taxon>Tylenchomorpha</taxon>
        <taxon>Aphelenchoidea</taxon>
        <taxon>Aphelenchoididae</taxon>
        <taxon>Bursaphelenchus</taxon>
    </lineage>
</organism>
<dbReference type="Proteomes" id="UP000783686">
    <property type="component" value="Unassembled WGS sequence"/>
</dbReference>
<evidence type="ECO:0000313" key="3">
    <source>
        <dbReference type="Proteomes" id="UP000614601"/>
    </source>
</evidence>
<proteinExistence type="predicted"/>
<name>A0A811KDP5_9BILA</name>
<dbReference type="AlphaFoldDB" id="A0A811KDP5"/>
<protein>
    <submittedName>
        <fullName evidence="2">Uncharacterized protein</fullName>
    </submittedName>
</protein>
<feature type="region of interest" description="Disordered" evidence="1">
    <location>
        <begin position="1"/>
        <end position="42"/>
    </location>
</feature>
<reference evidence="2" key="1">
    <citation type="submission" date="2020-09" db="EMBL/GenBank/DDBJ databases">
        <authorList>
            <person name="Kikuchi T."/>
        </authorList>
    </citation>
    <scope>NUCLEOTIDE SEQUENCE</scope>
    <source>
        <strain evidence="2">SH1</strain>
    </source>
</reference>
<accession>A0A811KDP5</accession>
<evidence type="ECO:0000256" key="1">
    <source>
        <dbReference type="SAM" id="MobiDB-lite"/>
    </source>
</evidence>
<dbReference type="EMBL" id="CAJFDH010000003">
    <property type="protein sequence ID" value="CAD5213863.1"/>
    <property type="molecule type" value="Genomic_DNA"/>
</dbReference>
<keyword evidence="3" id="KW-1185">Reference proteome</keyword>
<dbReference type="Proteomes" id="UP000614601">
    <property type="component" value="Unassembled WGS sequence"/>
</dbReference>